<comment type="caution">
    <text evidence="4">The sequence shown here is derived from an EMBL/GenBank/DDBJ whole genome shotgun (WGS) entry which is preliminary data.</text>
</comment>
<dbReference type="PANTHER" id="PTHR46652">
    <property type="entry name" value="LEUCINE-RICH REPEAT AND IQ DOMAIN-CONTAINING PROTEIN 1-RELATED"/>
    <property type="match status" value="1"/>
</dbReference>
<sequence length="1297" mass="151931">MKYTSQIIDNIKDYYNIELSRLIEDDREISKVEFYKNENKYSLDSNGNIIKMNLKDNAISDLEGLLEASNTLTHLNLSGNKLNKINLINNFKKLKHLDLGSNEIKDITGLKNLGNLEYLYLDNNQITIIPNLDLFNLIEFWAYSNRIKDISNIKYLTSIKSLNISDNQISNISYLSKLTKLENFNVNKNKIHDISTLKNLKSFESLDLSHNQITDITALKNISVNTDLMIGQNQIIDLTPLYQALKRKKINFINAFENPLIYPPLAIVMKGEISITEWFDNIINTTKEKIIENKQSNSRILDIGRMGLTDLSLIPELFQMHDLKELIISNEWAEYNEVEKRWIRRESQNKGLKNNIFNIPSDIAKLQNLEKLVVSGDWKSKHSSKSNNWRIIDVSSLFKLKKLQFLNISNNEIQDISEVTNLQHLEIAHINNNKIDKAPPLVELKNLKEIYLSNNLIESIDFLKDCLQLVTVDLHSNRISNLIPLENLLLNSTTGIKIRNSSWEKKVISISKNSPNIVPPYEILEQSNEGFFLYLRQLKYEGMLELESYYNKEIKIILIGNSNSGKSTLLNYLKTKRFKKNIPITHWLVTEELLNVKINNETLKLRFFDFGGQDYYHDTHKIFFSSDSVYLLLWDNNSNHLGEIEDKRVKPSIKTQVFPLEYWLDSIKIYAKKSLTESQKQMEQLLDERDVKINSKIKDPTKGNWTVDVLDATDSIGRIANNRNVLIIQNKIEISQGYLNQFKLVNDYPNIYDFANLSLLESKGKKQFEENYLDIIKKNSNYNRPLLATWGYVKDNWDKIFKSDDFIIDMSIFREKINSFISIWLKNKFNKSENEISNILFEDEEIVLFAKFLKEIGLVIYHSQKENYQGSIIVNQNNFLTEVYKILEISKKHNGKINLNELNEINHKDEVIRTLVNHKILFKGLKDSNYIAPLFLQEKPDLLIDLLADIKTPFRRFRFNGFIPKSIILSIFSEVFNKQNVSNEGFYYWKNGLIFKDKKTKQKVFIKFNIDYKYKCAYIDVFNFKSNVGDDFIKTFIIIIKAVIEIEGVQINELLTLDGIYFIELKNLKFNYENKINYITAKDFLNEESVQISVYNFNNLLEDSMKKPTKKLFISYSKQDEELVNNFIEHLSTLQSSGIIESWYCTELKGGDDWDLTIKEKLDEADIVCFMISPKFMSTPYIHKYEVKHTFKRYERDGKVKIIPIILDYIDWSRKYNFKSESGEELAWPLDKFTALPFIGKEVMEFKNQNKAWYLIANIIKIIIEDDINSEKDEDEIVRKFPPKIKKLYEDIIKDNI</sequence>
<dbReference type="Pfam" id="PF13676">
    <property type="entry name" value="TIR_2"/>
    <property type="match status" value="1"/>
</dbReference>
<protein>
    <submittedName>
        <fullName evidence="4">Leucine-rich repeat domain-containing protein</fullName>
    </submittedName>
</protein>
<dbReference type="EMBL" id="JAVRBG010000008">
    <property type="protein sequence ID" value="MDT0294904.1"/>
    <property type="molecule type" value="Genomic_DNA"/>
</dbReference>
<dbReference type="InterPro" id="IPR027417">
    <property type="entry name" value="P-loop_NTPase"/>
</dbReference>
<name>A0ABU2KJQ1_9FLAO</name>
<feature type="domain" description="TIR" evidence="3">
    <location>
        <begin position="1108"/>
        <end position="1260"/>
    </location>
</feature>
<organism evidence="4 5">
    <name type="scientific">Mesonia ostreae</name>
    <dbReference type="NCBI Taxonomy" id="861110"/>
    <lineage>
        <taxon>Bacteria</taxon>
        <taxon>Pseudomonadati</taxon>
        <taxon>Bacteroidota</taxon>
        <taxon>Flavobacteriia</taxon>
        <taxon>Flavobacteriales</taxon>
        <taxon>Flavobacteriaceae</taxon>
        <taxon>Mesonia</taxon>
    </lineage>
</organism>
<keyword evidence="1" id="KW-0433">Leucine-rich repeat</keyword>
<dbReference type="InterPro" id="IPR001611">
    <property type="entry name" value="Leu-rich_rpt"/>
</dbReference>
<evidence type="ECO:0000313" key="5">
    <source>
        <dbReference type="Proteomes" id="UP001182991"/>
    </source>
</evidence>
<dbReference type="Gene3D" id="3.40.50.300">
    <property type="entry name" value="P-loop containing nucleotide triphosphate hydrolases"/>
    <property type="match status" value="1"/>
</dbReference>
<dbReference type="InterPro" id="IPR000157">
    <property type="entry name" value="TIR_dom"/>
</dbReference>
<keyword evidence="2" id="KW-0677">Repeat</keyword>
<dbReference type="Proteomes" id="UP001182991">
    <property type="component" value="Unassembled WGS sequence"/>
</dbReference>
<dbReference type="SMART" id="SM00364">
    <property type="entry name" value="LRR_BAC"/>
    <property type="match status" value="4"/>
</dbReference>
<dbReference type="SMART" id="SM00365">
    <property type="entry name" value="LRR_SD22"/>
    <property type="match status" value="9"/>
</dbReference>
<dbReference type="Gene3D" id="3.40.50.10140">
    <property type="entry name" value="Toll/interleukin-1 receptor homology (TIR) domain"/>
    <property type="match status" value="1"/>
</dbReference>
<dbReference type="InterPro" id="IPR035897">
    <property type="entry name" value="Toll_tir_struct_dom_sf"/>
</dbReference>
<dbReference type="PANTHER" id="PTHR46652:SF3">
    <property type="entry name" value="LEUCINE-RICH REPEAT-CONTAINING PROTEIN 9"/>
    <property type="match status" value="1"/>
</dbReference>
<dbReference type="PRINTS" id="PR00449">
    <property type="entry name" value="RASTRNSFRMNG"/>
</dbReference>
<proteinExistence type="predicted"/>
<dbReference type="SUPFAM" id="SSF52540">
    <property type="entry name" value="P-loop containing nucleoside triphosphate hydrolases"/>
    <property type="match status" value="1"/>
</dbReference>
<dbReference type="SMART" id="SM00369">
    <property type="entry name" value="LRR_TYP"/>
    <property type="match status" value="6"/>
</dbReference>
<reference evidence="5" key="1">
    <citation type="submission" date="2023-07" db="EMBL/GenBank/DDBJ databases">
        <title>Isolating and identifying novel microbial strains from the Mariana Trench.</title>
        <authorList>
            <person name="Fu H."/>
        </authorList>
    </citation>
    <scope>NUCLEOTIDE SEQUENCE [LARGE SCALE GENOMIC DNA]</scope>
    <source>
        <strain evidence="5">T-y2</strain>
    </source>
</reference>
<gene>
    <name evidence="4" type="ORF">RLT85_09680</name>
</gene>
<dbReference type="PROSITE" id="PS51450">
    <property type="entry name" value="LRR"/>
    <property type="match status" value="9"/>
</dbReference>
<dbReference type="SUPFAM" id="SSF52058">
    <property type="entry name" value="L domain-like"/>
    <property type="match status" value="2"/>
</dbReference>
<dbReference type="SMART" id="SM00255">
    <property type="entry name" value="TIR"/>
    <property type="match status" value="1"/>
</dbReference>
<dbReference type="PROSITE" id="PS50104">
    <property type="entry name" value="TIR"/>
    <property type="match status" value="1"/>
</dbReference>
<dbReference type="InterPro" id="IPR032675">
    <property type="entry name" value="LRR_dom_sf"/>
</dbReference>
<evidence type="ECO:0000256" key="2">
    <source>
        <dbReference type="ARBA" id="ARBA00022737"/>
    </source>
</evidence>
<evidence type="ECO:0000313" key="4">
    <source>
        <dbReference type="EMBL" id="MDT0294904.1"/>
    </source>
</evidence>
<dbReference type="RefSeq" id="WP_311401833.1">
    <property type="nucleotide sequence ID" value="NZ_JAVRBG010000008.1"/>
</dbReference>
<keyword evidence="5" id="KW-1185">Reference proteome</keyword>
<dbReference type="InterPro" id="IPR003591">
    <property type="entry name" value="Leu-rich_rpt_typical-subtyp"/>
</dbReference>
<evidence type="ECO:0000259" key="3">
    <source>
        <dbReference type="PROSITE" id="PS50104"/>
    </source>
</evidence>
<dbReference type="SUPFAM" id="SSF52200">
    <property type="entry name" value="Toll/Interleukin receptor TIR domain"/>
    <property type="match status" value="1"/>
</dbReference>
<dbReference type="Pfam" id="PF12799">
    <property type="entry name" value="LRR_4"/>
    <property type="match status" value="3"/>
</dbReference>
<dbReference type="Gene3D" id="3.80.10.10">
    <property type="entry name" value="Ribonuclease Inhibitor"/>
    <property type="match status" value="2"/>
</dbReference>
<dbReference type="InterPro" id="IPR025875">
    <property type="entry name" value="Leu-rich_rpt_4"/>
</dbReference>
<accession>A0ABU2KJQ1</accession>
<dbReference type="Pfam" id="PF08477">
    <property type="entry name" value="Roc"/>
    <property type="match status" value="1"/>
</dbReference>
<dbReference type="InterPro" id="IPR050836">
    <property type="entry name" value="SDS22/Internalin_LRR"/>
</dbReference>
<evidence type="ECO:0000256" key="1">
    <source>
        <dbReference type="ARBA" id="ARBA00022614"/>
    </source>
</evidence>